<reference evidence="1 2" key="1">
    <citation type="submission" date="2020-05" db="EMBL/GenBank/DDBJ databases">
        <title>Azospirillum oleiclasticum sp. nov, a nitrogen-fixing and heavy crude oil-emulsifying bacterium isolated from the crude oil of Yumen Oilfield.</title>
        <authorList>
            <person name="Wu D."/>
            <person name="Cai M."/>
            <person name="Zhang X."/>
        </authorList>
    </citation>
    <scope>NUCLEOTIDE SEQUENCE [LARGE SCALE GENOMIC DNA]</scope>
    <source>
        <strain evidence="1 2">ROY-1-1-2</strain>
    </source>
</reference>
<evidence type="ECO:0000313" key="1">
    <source>
        <dbReference type="EMBL" id="NYZ18302.1"/>
    </source>
</evidence>
<keyword evidence="2" id="KW-1185">Reference proteome</keyword>
<name>A0ABX2T1W2_9PROT</name>
<evidence type="ECO:0000313" key="2">
    <source>
        <dbReference type="Proteomes" id="UP000584642"/>
    </source>
</evidence>
<dbReference type="EMBL" id="JABFDB010000001">
    <property type="protein sequence ID" value="NYZ18302.1"/>
    <property type="molecule type" value="Genomic_DNA"/>
</dbReference>
<comment type="caution">
    <text evidence="1">The sequence shown here is derived from an EMBL/GenBank/DDBJ whole genome shotgun (WGS) entry which is preliminary data.</text>
</comment>
<protein>
    <submittedName>
        <fullName evidence="1">Uncharacterized protein</fullName>
    </submittedName>
</protein>
<sequence length="153" mass="16392">MLLLTGCPATTVSTLSATAAQGVSPAIQLVADKAANPLNRPSGGTVPAAPTAMPDQVASLPTERLEPEALVGLDQTQTTRLLGAPAATEEEAPARVWRYARGGCTLKVFFFMDMTSQDFRALSYDMTSSHNVPDDDQRCFAHLVAQAWDDRRD</sequence>
<gene>
    <name evidence="1" type="ORF">HND93_01145</name>
</gene>
<proteinExistence type="predicted"/>
<dbReference type="Proteomes" id="UP000584642">
    <property type="component" value="Unassembled WGS sequence"/>
</dbReference>
<organism evidence="1 2">
    <name type="scientific">Azospirillum oleiclasticum</name>
    <dbReference type="NCBI Taxonomy" id="2735135"/>
    <lineage>
        <taxon>Bacteria</taxon>
        <taxon>Pseudomonadati</taxon>
        <taxon>Pseudomonadota</taxon>
        <taxon>Alphaproteobacteria</taxon>
        <taxon>Rhodospirillales</taxon>
        <taxon>Azospirillaceae</taxon>
        <taxon>Azospirillum</taxon>
    </lineage>
</organism>
<accession>A0ABX2T1W2</accession>